<reference evidence="1" key="1">
    <citation type="journal article" date="2021" name="Nat. Commun.">
        <title>Genetic determinants of endophytism in the Arabidopsis root mycobiome.</title>
        <authorList>
            <person name="Mesny F."/>
            <person name="Miyauchi S."/>
            <person name="Thiergart T."/>
            <person name="Pickel B."/>
            <person name="Atanasova L."/>
            <person name="Karlsson M."/>
            <person name="Huettel B."/>
            <person name="Barry K.W."/>
            <person name="Haridas S."/>
            <person name="Chen C."/>
            <person name="Bauer D."/>
            <person name="Andreopoulos W."/>
            <person name="Pangilinan J."/>
            <person name="LaButti K."/>
            <person name="Riley R."/>
            <person name="Lipzen A."/>
            <person name="Clum A."/>
            <person name="Drula E."/>
            <person name="Henrissat B."/>
            <person name="Kohler A."/>
            <person name="Grigoriev I.V."/>
            <person name="Martin F.M."/>
            <person name="Hacquard S."/>
        </authorList>
    </citation>
    <scope>NUCLEOTIDE SEQUENCE</scope>
    <source>
        <strain evidence="1">MPI-CAGE-AT-0021</strain>
    </source>
</reference>
<evidence type="ECO:0000313" key="1">
    <source>
        <dbReference type="EMBL" id="KAH7131654.1"/>
    </source>
</evidence>
<organism evidence="1 2">
    <name type="scientific">Dactylonectria estremocensis</name>
    <dbReference type="NCBI Taxonomy" id="1079267"/>
    <lineage>
        <taxon>Eukaryota</taxon>
        <taxon>Fungi</taxon>
        <taxon>Dikarya</taxon>
        <taxon>Ascomycota</taxon>
        <taxon>Pezizomycotina</taxon>
        <taxon>Sordariomycetes</taxon>
        <taxon>Hypocreomycetidae</taxon>
        <taxon>Hypocreales</taxon>
        <taxon>Nectriaceae</taxon>
        <taxon>Dactylonectria</taxon>
    </lineage>
</organism>
<proteinExistence type="predicted"/>
<accession>A0A9P9E6Q6</accession>
<protein>
    <submittedName>
        <fullName evidence="1">Uncharacterized protein</fullName>
    </submittedName>
</protein>
<name>A0A9P9E6Q6_9HYPO</name>
<comment type="caution">
    <text evidence="1">The sequence shown here is derived from an EMBL/GenBank/DDBJ whole genome shotgun (WGS) entry which is preliminary data.</text>
</comment>
<evidence type="ECO:0000313" key="2">
    <source>
        <dbReference type="Proteomes" id="UP000717696"/>
    </source>
</evidence>
<dbReference type="AlphaFoldDB" id="A0A9P9E6Q6"/>
<gene>
    <name evidence="1" type="ORF">B0J13DRAFT_626715</name>
</gene>
<dbReference type="Proteomes" id="UP000717696">
    <property type="component" value="Unassembled WGS sequence"/>
</dbReference>
<sequence>MSSCAAFYALTYALTPEEEPHIYYSGPFYDILHSQDFPAGGNALPLPMTAEQPATATRGLTSFQLVNSLVIDSLTIVSTGLNINNAVCLPTSSPASGIAFSTWVYPTLPVALLGLWLLICGS</sequence>
<dbReference type="OrthoDB" id="4225064at2759"/>
<dbReference type="EMBL" id="JAGMUU010000019">
    <property type="protein sequence ID" value="KAH7131654.1"/>
    <property type="molecule type" value="Genomic_DNA"/>
</dbReference>
<keyword evidence="2" id="KW-1185">Reference proteome</keyword>